<dbReference type="EC" id="5.6.2.3" evidence="9"/>
<comment type="cofactor">
    <cofactor evidence="1">
        <name>[4Fe-4S] cluster</name>
        <dbReference type="ChEBI" id="CHEBI:49883"/>
    </cofactor>
</comment>
<evidence type="ECO:0000256" key="8">
    <source>
        <dbReference type="ARBA" id="ARBA00038058"/>
    </source>
</evidence>
<comment type="similarity">
    <text evidence="8">Belongs to the helicase family. DinG subfamily.</text>
</comment>
<keyword evidence="2" id="KW-0004">4Fe-4S</keyword>
<sequence>MEAEARTLAEIALDQDGALAANIVGFRVRDVQIHMARAIERTIEQTGELVVEAGTGTGKTFAYLVPALQSGIKVIVSTGTKALQDQLFHRDLPRVRKALGSRAKVALLKGRANYLCKDRLEKTRLEGQLQSRMQVAELMRIQAWSGRTLSGDIAEMDTVAEDSPIWPRVTSTSDNCLGSDCPHFNECFVVRARRAAQEADLVVVNHHLLFADLAIRREGFGEILPGANVFIIDEAHQIPELAGQFFGESVSTRQIAELKSDAEREAAAAAGTKAAIKLAGANLDLAMRDLRLALHGQNARAAWVTVAGRPDVQKAMTELRQYLHDLHLQLSEIAEASPGLESCRDRAELLLQRLDVTEALDDRDRIVWYEVGERSVTITATPLDVAKPLTEFRQRLRAAWVFTSATLSVGKRFEHFTRSIGLWDPETLLLPSPFDYRNQALMYLPPSLPAPNSFEHTQSLIDAVRPVLAASGGRAFLLFTSHRALKRAAELLSDLPFPLFVQGTATRTSLLEQFRASGNGVLLGAASFWEGVDVQGDALSVVVIDKLPFAPPDDPILEARMQRCKDEGGSPFGEIQIPNAAIAMKQGAGRLIRDSSDRGVLVLGDPRLTASSYGRIFLNSLPPMRPTRSLADVQAFFANATVTMNNGDDEHS</sequence>
<dbReference type="PANTHER" id="PTHR11472">
    <property type="entry name" value="DNA REPAIR DEAD HELICASE RAD3/XP-D SUBFAMILY MEMBER"/>
    <property type="match status" value="1"/>
</dbReference>
<keyword evidence="2" id="KW-0411">Iron-sulfur</keyword>
<keyword evidence="6" id="KW-0067">ATP-binding</keyword>
<dbReference type="InterPro" id="IPR006554">
    <property type="entry name" value="Helicase-like_DEXD_c2"/>
</dbReference>
<dbReference type="InterPro" id="IPR045028">
    <property type="entry name" value="DinG/Rad3-like"/>
</dbReference>
<evidence type="ECO:0000256" key="7">
    <source>
        <dbReference type="ARBA" id="ARBA00023204"/>
    </source>
</evidence>
<evidence type="ECO:0000256" key="3">
    <source>
        <dbReference type="ARBA" id="ARBA00022741"/>
    </source>
</evidence>
<evidence type="ECO:0000313" key="12">
    <source>
        <dbReference type="EMBL" id="AVP96588.1"/>
    </source>
</evidence>
<keyword evidence="4" id="KW-0227">DNA damage</keyword>
<evidence type="ECO:0000259" key="11">
    <source>
        <dbReference type="PROSITE" id="PS51193"/>
    </source>
</evidence>
<evidence type="ECO:0000256" key="2">
    <source>
        <dbReference type="ARBA" id="ARBA00022485"/>
    </source>
</evidence>
<dbReference type="InterPro" id="IPR014013">
    <property type="entry name" value="Helic_SF1/SF2_ATP-bd_DinG/Rad3"/>
</dbReference>
<evidence type="ECO:0000313" key="13">
    <source>
        <dbReference type="Proteomes" id="UP000241074"/>
    </source>
</evidence>
<dbReference type="InterPro" id="IPR011545">
    <property type="entry name" value="DEAD/DEAH_box_helicase_dom"/>
</dbReference>
<dbReference type="GO" id="GO:0051539">
    <property type="term" value="F:4 iron, 4 sulfur cluster binding"/>
    <property type="evidence" value="ECO:0007669"/>
    <property type="project" value="UniProtKB-KW"/>
</dbReference>
<dbReference type="InterPro" id="IPR027417">
    <property type="entry name" value="P-loop_NTPase"/>
</dbReference>
<evidence type="ECO:0000256" key="1">
    <source>
        <dbReference type="ARBA" id="ARBA00001966"/>
    </source>
</evidence>
<dbReference type="GO" id="GO:0043139">
    <property type="term" value="F:5'-3' DNA helicase activity"/>
    <property type="evidence" value="ECO:0007669"/>
    <property type="project" value="UniProtKB-EC"/>
</dbReference>
<keyword evidence="12" id="KW-0347">Helicase</keyword>
<accession>A0A2P1PP18</accession>
<dbReference type="AlphaFoldDB" id="A0A2P1PP18"/>
<dbReference type="KEGG" id="xba:C7S18_04945"/>
<dbReference type="GO" id="GO:0016818">
    <property type="term" value="F:hydrolase activity, acting on acid anhydrides, in phosphorus-containing anhydrides"/>
    <property type="evidence" value="ECO:0007669"/>
    <property type="project" value="InterPro"/>
</dbReference>
<keyword evidence="3" id="KW-0547">Nucleotide-binding</keyword>
<dbReference type="GO" id="GO:0005524">
    <property type="term" value="F:ATP binding"/>
    <property type="evidence" value="ECO:0007669"/>
    <property type="project" value="UniProtKB-KW"/>
</dbReference>
<comment type="catalytic activity">
    <reaction evidence="10">
        <text>ATP + H2O = ADP + phosphate + H(+)</text>
        <dbReference type="Rhea" id="RHEA:13065"/>
        <dbReference type="ChEBI" id="CHEBI:15377"/>
        <dbReference type="ChEBI" id="CHEBI:15378"/>
        <dbReference type="ChEBI" id="CHEBI:30616"/>
        <dbReference type="ChEBI" id="CHEBI:43474"/>
        <dbReference type="ChEBI" id="CHEBI:456216"/>
        <dbReference type="EC" id="5.6.2.3"/>
    </reaction>
</comment>
<protein>
    <recommendedName>
        <fullName evidence="9">DNA 5'-3' helicase</fullName>
        <ecNumber evidence="9">5.6.2.3</ecNumber>
    </recommendedName>
</protein>
<evidence type="ECO:0000256" key="4">
    <source>
        <dbReference type="ARBA" id="ARBA00022763"/>
    </source>
</evidence>
<dbReference type="Pfam" id="PF00270">
    <property type="entry name" value="DEAD"/>
    <property type="match status" value="1"/>
</dbReference>
<keyword evidence="2" id="KW-0408">Iron</keyword>
<keyword evidence="7" id="KW-0234">DNA repair</keyword>
<dbReference type="InterPro" id="IPR006555">
    <property type="entry name" value="ATP-dep_Helicase_C"/>
</dbReference>
<evidence type="ECO:0000256" key="10">
    <source>
        <dbReference type="ARBA" id="ARBA00048954"/>
    </source>
</evidence>
<dbReference type="InterPro" id="IPR014001">
    <property type="entry name" value="Helicase_ATP-bd"/>
</dbReference>
<reference evidence="12 13" key="1">
    <citation type="submission" date="2018-03" db="EMBL/GenBank/DDBJ databases">
        <title>Ahniella affigens gen. nov., sp. nov., a gammaproteobacterium isolated from sandy soil near a stream.</title>
        <authorList>
            <person name="Ko Y."/>
            <person name="Kim J.-H."/>
        </authorList>
    </citation>
    <scope>NUCLEOTIDE SEQUENCE [LARGE SCALE GENOMIC DNA]</scope>
    <source>
        <strain evidence="12 13">D13</strain>
    </source>
</reference>
<dbReference type="GO" id="GO:0003676">
    <property type="term" value="F:nucleic acid binding"/>
    <property type="evidence" value="ECO:0007669"/>
    <property type="project" value="InterPro"/>
</dbReference>
<dbReference type="SMART" id="SM00491">
    <property type="entry name" value="HELICc2"/>
    <property type="match status" value="1"/>
</dbReference>
<dbReference type="RefSeq" id="WP_106890516.1">
    <property type="nucleotide sequence ID" value="NZ_CP027860.1"/>
</dbReference>
<dbReference type="Proteomes" id="UP000241074">
    <property type="component" value="Chromosome"/>
</dbReference>
<evidence type="ECO:0000256" key="6">
    <source>
        <dbReference type="ARBA" id="ARBA00022840"/>
    </source>
</evidence>
<dbReference type="SMART" id="SM00488">
    <property type="entry name" value="DEXDc2"/>
    <property type="match status" value="1"/>
</dbReference>
<dbReference type="Pfam" id="PF13307">
    <property type="entry name" value="Helicase_C_2"/>
    <property type="match status" value="1"/>
</dbReference>
<dbReference type="SUPFAM" id="SSF52540">
    <property type="entry name" value="P-loop containing nucleoside triphosphate hydrolases"/>
    <property type="match status" value="2"/>
</dbReference>
<name>A0A2P1PP18_9GAMM</name>
<keyword evidence="13" id="KW-1185">Reference proteome</keyword>
<dbReference type="PROSITE" id="PS51193">
    <property type="entry name" value="HELICASE_ATP_BIND_2"/>
    <property type="match status" value="1"/>
</dbReference>
<keyword evidence="5" id="KW-0378">Hydrolase</keyword>
<proteinExistence type="inferred from homology"/>
<evidence type="ECO:0000256" key="5">
    <source>
        <dbReference type="ARBA" id="ARBA00022801"/>
    </source>
</evidence>
<gene>
    <name evidence="12" type="ORF">C7S18_04945</name>
</gene>
<dbReference type="Gene3D" id="3.40.50.300">
    <property type="entry name" value="P-loop containing nucleotide triphosphate hydrolases"/>
    <property type="match status" value="2"/>
</dbReference>
<dbReference type="SMART" id="SM00487">
    <property type="entry name" value="DEXDc"/>
    <property type="match status" value="1"/>
</dbReference>
<dbReference type="PANTHER" id="PTHR11472:SF34">
    <property type="entry name" value="REGULATOR OF TELOMERE ELONGATION HELICASE 1"/>
    <property type="match status" value="1"/>
</dbReference>
<organism evidence="12 13">
    <name type="scientific">Ahniella affigens</name>
    <dbReference type="NCBI Taxonomy" id="2021234"/>
    <lineage>
        <taxon>Bacteria</taxon>
        <taxon>Pseudomonadati</taxon>
        <taxon>Pseudomonadota</taxon>
        <taxon>Gammaproteobacteria</taxon>
        <taxon>Lysobacterales</taxon>
        <taxon>Rhodanobacteraceae</taxon>
        <taxon>Ahniella</taxon>
    </lineage>
</organism>
<dbReference type="EMBL" id="CP027860">
    <property type="protein sequence ID" value="AVP96588.1"/>
    <property type="molecule type" value="Genomic_DNA"/>
</dbReference>
<feature type="domain" description="Helicase ATP-binding" evidence="11">
    <location>
        <begin position="18"/>
        <end position="302"/>
    </location>
</feature>
<reference evidence="12 13" key="2">
    <citation type="submission" date="2018-03" db="EMBL/GenBank/DDBJ databases">
        <authorList>
            <person name="Keele B.F."/>
        </authorList>
    </citation>
    <scope>NUCLEOTIDE SEQUENCE [LARGE SCALE GENOMIC DNA]</scope>
    <source>
        <strain evidence="12 13">D13</strain>
    </source>
</reference>
<keyword evidence="2" id="KW-0479">Metal-binding</keyword>
<dbReference type="OrthoDB" id="9805194at2"/>
<dbReference type="GO" id="GO:0006281">
    <property type="term" value="P:DNA repair"/>
    <property type="evidence" value="ECO:0007669"/>
    <property type="project" value="UniProtKB-KW"/>
</dbReference>
<evidence type="ECO:0000256" key="9">
    <source>
        <dbReference type="ARBA" id="ARBA00044969"/>
    </source>
</evidence>